<dbReference type="AlphaFoldDB" id="A0A0L0FD52"/>
<sequence>MTIAAWLLMGYDADVVVVRCGSLCAAQVAFWNDLYRGALSEFYYINDLVVPQFTIISEGPDIAPHDPPQQTKTPHKKRALVPLGGGKDSLVALERMRTSGYDCTLLYGGCTLVSY</sequence>
<protein>
    <recommendedName>
        <fullName evidence="1">MurL N-terminal domain-containing protein</fullName>
    </recommendedName>
</protein>
<dbReference type="Pfam" id="PF26299">
    <property type="entry name" value="MurL_N"/>
    <property type="match status" value="1"/>
</dbReference>
<accession>A0A0L0FD52</accession>
<dbReference type="RefSeq" id="XP_014148572.1">
    <property type="nucleotide sequence ID" value="XM_014293097.1"/>
</dbReference>
<name>A0A0L0FD52_9EUKA</name>
<evidence type="ECO:0000259" key="1">
    <source>
        <dbReference type="Pfam" id="PF26299"/>
    </source>
</evidence>
<evidence type="ECO:0000313" key="2">
    <source>
        <dbReference type="EMBL" id="KNC74670.1"/>
    </source>
</evidence>
<keyword evidence="3" id="KW-1185">Reference proteome</keyword>
<feature type="domain" description="MurL N-terminal" evidence="1">
    <location>
        <begin position="18"/>
        <end position="105"/>
    </location>
</feature>
<dbReference type="OrthoDB" id="99425at2759"/>
<gene>
    <name evidence="2" type="ORF">SARC_12791</name>
</gene>
<dbReference type="EMBL" id="KQ244182">
    <property type="protein sequence ID" value="KNC74670.1"/>
    <property type="molecule type" value="Genomic_DNA"/>
</dbReference>
<reference evidence="2 3" key="1">
    <citation type="submission" date="2011-02" db="EMBL/GenBank/DDBJ databases">
        <title>The Genome Sequence of Sphaeroforma arctica JP610.</title>
        <authorList>
            <consortium name="The Broad Institute Genome Sequencing Platform"/>
            <person name="Russ C."/>
            <person name="Cuomo C."/>
            <person name="Young S.K."/>
            <person name="Zeng Q."/>
            <person name="Gargeya S."/>
            <person name="Alvarado L."/>
            <person name="Berlin A."/>
            <person name="Chapman S.B."/>
            <person name="Chen Z."/>
            <person name="Freedman E."/>
            <person name="Gellesch M."/>
            <person name="Goldberg J."/>
            <person name="Griggs A."/>
            <person name="Gujja S."/>
            <person name="Heilman E."/>
            <person name="Heiman D."/>
            <person name="Howarth C."/>
            <person name="Mehta T."/>
            <person name="Neiman D."/>
            <person name="Pearson M."/>
            <person name="Roberts A."/>
            <person name="Saif S."/>
            <person name="Shea T."/>
            <person name="Shenoy N."/>
            <person name="Sisk P."/>
            <person name="Stolte C."/>
            <person name="Sykes S."/>
            <person name="White J."/>
            <person name="Yandava C."/>
            <person name="Burger G."/>
            <person name="Gray M.W."/>
            <person name="Holland P.W.H."/>
            <person name="King N."/>
            <person name="Lang F.B.F."/>
            <person name="Roger A.J."/>
            <person name="Ruiz-Trillo I."/>
            <person name="Haas B."/>
            <person name="Nusbaum C."/>
            <person name="Birren B."/>
        </authorList>
    </citation>
    <scope>NUCLEOTIDE SEQUENCE [LARGE SCALE GENOMIC DNA]</scope>
    <source>
        <strain evidence="2 3">JP610</strain>
    </source>
</reference>
<evidence type="ECO:0000313" key="3">
    <source>
        <dbReference type="Proteomes" id="UP000054560"/>
    </source>
</evidence>
<organism evidence="2 3">
    <name type="scientific">Sphaeroforma arctica JP610</name>
    <dbReference type="NCBI Taxonomy" id="667725"/>
    <lineage>
        <taxon>Eukaryota</taxon>
        <taxon>Ichthyosporea</taxon>
        <taxon>Ichthyophonida</taxon>
        <taxon>Sphaeroforma</taxon>
    </lineage>
</organism>
<dbReference type="InterPro" id="IPR058740">
    <property type="entry name" value="MurL_N"/>
</dbReference>
<dbReference type="Proteomes" id="UP000054560">
    <property type="component" value="Unassembled WGS sequence"/>
</dbReference>
<dbReference type="GeneID" id="25913295"/>
<proteinExistence type="predicted"/>